<dbReference type="InterPro" id="IPR037066">
    <property type="entry name" value="Plug_dom_sf"/>
</dbReference>
<dbReference type="OrthoDB" id="9768470at2"/>
<feature type="domain" description="TonB-dependent receptor plug" evidence="5">
    <location>
        <begin position="130"/>
        <end position="216"/>
    </location>
</feature>
<reference evidence="7 8" key="1">
    <citation type="submission" date="2016-11" db="EMBL/GenBank/DDBJ databases">
        <authorList>
            <person name="Jaros S."/>
            <person name="Januszkiewicz K."/>
            <person name="Wedrychowicz H."/>
        </authorList>
    </citation>
    <scope>NUCLEOTIDE SEQUENCE [LARGE SCALE GENOMIC DNA]</scope>
    <source>
        <strain evidence="7 8">DSM 18119</strain>
    </source>
</reference>
<protein>
    <submittedName>
        <fullName evidence="7">TonB-dependent receptor</fullName>
    </submittedName>
</protein>
<dbReference type="InterPro" id="IPR008969">
    <property type="entry name" value="CarboxyPept-like_regulatory"/>
</dbReference>
<dbReference type="SUPFAM" id="SSF49464">
    <property type="entry name" value="Carboxypeptidase regulatory domain-like"/>
    <property type="match status" value="1"/>
</dbReference>
<organism evidence="7 8">
    <name type="scientific">Flavisolibacter ginsengisoli DSM 18119</name>
    <dbReference type="NCBI Taxonomy" id="1121884"/>
    <lineage>
        <taxon>Bacteria</taxon>
        <taxon>Pseudomonadati</taxon>
        <taxon>Bacteroidota</taxon>
        <taxon>Chitinophagia</taxon>
        <taxon>Chitinophagales</taxon>
        <taxon>Chitinophagaceae</taxon>
        <taxon>Flavisolibacter</taxon>
    </lineage>
</organism>
<keyword evidence="8" id="KW-1185">Reference proteome</keyword>
<dbReference type="GO" id="GO:0009279">
    <property type="term" value="C:cell outer membrane"/>
    <property type="evidence" value="ECO:0007669"/>
    <property type="project" value="UniProtKB-SubCell"/>
</dbReference>
<dbReference type="Gene3D" id="2.40.170.20">
    <property type="entry name" value="TonB-dependent receptor, beta-barrel domain"/>
    <property type="match status" value="1"/>
</dbReference>
<dbReference type="EMBL" id="FQUU01000015">
    <property type="protein sequence ID" value="SHF66526.1"/>
    <property type="molecule type" value="Genomic_DNA"/>
</dbReference>
<feature type="signal peptide" evidence="4">
    <location>
        <begin position="1"/>
        <end position="20"/>
    </location>
</feature>
<keyword evidence="2" id="KW-0472">Membrane</keyword>
<dbReference type="Pfam" id="PF07715">
    <property type="entry name" value="Plug"/>
    <property type="match status" value="1"/>
</dbReference>
<gene>
    <name evidence="7" type="ORF">SAMN02745131_03231</name>
</gene>
<comment type="subcellular location">
    <subcellularLocation>
        <location evidence="1">Cell outer membrane</location>
    </subcellularLocation>
</comment>
<dbReference type="InterPro" id="IPR041700">
    <property type="entry name" value="OMP_b-brl_3"/>
</dbReference>
<evidence type="ECO:0000313" key="8">
    <source>
        <dbReference type="Proteomes" id="UP000184048"/>
    </source>
</evidence>
<dbReference type="PANTHER" id="PTHR40980:SF5">
    <property type="entry name" value="TONB-DEPENDENT RECEPTOR"/>
    <property type="match status" value="1"/>
</dbReference>
<evidence type="ECO:0000313" key="7">
    <source>
        <dbReference type="EMBL" id="SHF66526.1"/>
    </source>
</evidence>
<dbReference type="STRING" id="1121884.SAMN02745131_03231"/>
<dbReference type="SUPFAM" id="SSF56935">
    <property type="entry name" value="Porins"/>
    <property type="match status" value="1"/>
</dbReference>
<dbReference type="PANTHER" id="PTHR40980">
    <property type="entry name" value="PLUG DOMAIN-CONTAINING PROTEIN"/>
    <property type="match status" value="1"/>
</dbReference>
<dbReference type="InterPro" id="IPR012910">
    <property type="entry name" value="Plug_dom"/>
</dbReference>
<sequence>MKFRIVSLVFCLLIGSITYAQVQKVSGKVLNDKNEPIPGVSVKVTGGAGTSTNVDGQFELNLAPGKKYEVRFTAVGYKAKLVGDVEVLPGQVNELNLVLETESKDLNNIVITASSNSRKETVNSLITYQKNTNTIAQVVSAEAIRRSPDKNTGEVLKRVPGTSIQEGKYLVVRGLADRYNQALLNGVLLGTTEPDRKSFSFDIFPASIIDNIIINKAFVPESPGEWAGGLVQVNTKDVPAANFLSIQVGTGFNSQTIGKDFYTYKGDKNDWLGFDDGTRGLPAGFPTSRQFTALSRQEQIDYAKKLENTWSTQPVSSKVLPLLNTSFQLSGGINTHIGKNKLGGVVALTYNRSMRNLQYNNSIFVINEVDQNNRKYDAVSSFSYSNHKYSQDVLWGALGNLTLQLGNNSKISSKTLVNVNATDYAIDRVGKDYEGAAGNIGDNVRATELAFRSNTFFNTQLTGDHNIPMLKTKLHWYGSFGILDQYVPDQRRIRYTQNGNDPTGPYLLDVSSSQTSQVSGSRYFGFLNEYIYTGGGDASKTFNWGGNSQTIKGGYMVQVKDRLFDAKPFAVYIPGGDNKALRQLPADKIFDPSNFGDGSATSNQFAFNELTGSQYRYVANSILNAGFLQLDNQFSSGLRAVWGLRVEDFDQVIGSMNAKDPRHVHTRVTDYLPALNLTYKLSNTTNLRLSGSQTVIRPEFRELSDFAFFDFELGATVTGIKSLQRTKVTNADLRYEVYPRAGELFTAGLFYKYFKNPIELYFNQSGTGSSSTFNYINADNANSFGAELEMRKKLDFSQALRNFTFQSNISYIYNRVKWESARLDRPMQGQSPYVINASLQYDLNPSGLSTTLLFNQIGRRILYVGGNDIPPVWEAPRALLDFQIAKKVLNKKGELKLNISDLLNQRAVYYHDLQDDGKYSGSNADALAIDRKYGTNYSLSFSYNIK</sequence>
<evidence type="ECO:0000256" key="4">
    <source>
        <dbReference type="SAM" id="SignalP"/>
    </source>
</evidence>
<accession>A0A1M5DHW1</accession>
<evidence type="ECO:0000256" key="3">
    <source>
        <dbReference type="ARBA" id="ARBA00023237"/>
    </source>
</evidence>
<dbReference type="AlphaFoldDB" id="A0A1M5DHW1"/>
<keyword evidence="4" id="KW-0732">Signal</keyword>
<keyword evidence="7" id="KW-0675">Receptor</keyword>
<evidence type="ECO:0000259" key="6">
    <source>
        <dbReference type="Pfam" id="PF14905"/>
    </source>
</evidence>
<name>A0A1M5DHW1_9BACT</name>
<keyword evidence="3" id="KW-0998">Cell outer membrane</keyword>
<dbReference type="Proteomes" id="UP000184048">
    <property type="component" value="Unassembled WGS sequence"/>
</dbReference>
<evidence type="ECO:0000256" key="1">
    <source>
        <dbReference type="ARBA" id="ARBA00004442"/>
    </source>
</evidence>
<feature type="domain" description="Outer membrane protein beta-barrel" evidence="6">
    <location>
        <begin position="598"/>
        <end position="922"/>
    </location>
</feature>
<evidence type="ECO:0000256" key="2">
    <source>
        <dbReference type="ARBA" id="ARBA00023136"/>
    </source>
</evidence>
<dbReference type="InterPro" id="IPR036942">
    <property type="entry name" value="Beta-barrel_TonB_sf"/>
</dbReference>
<dbReference type="Gene3D" id="2.170.130.10">
    <property type="entry name" value="TonB-dependent receptor, plug domain"/>
    <property type="match status" value="1"/>
</dbReference>
<proteinExistence type="predicted"/>
<dbReference type="Gene3D" id="2.60.40.1120">
    <property type="entry name" value="Carboxypeptidase-like, regulatory domain"/>
    <property type="match status" value="1"/>
</dbReference>
<feature type="chain" id="PRO_5012815878" evidence="4">
    <location>
        <begin position="21"/>
        <end position="946"/>
    </location>
</feature>
<dbReference type="RefSeq" id="WP_072836375.1">
    <property type="nucleotide sequence ID" value="NZ_FQUU01000015.1"/>
</dbReference>
<dbReference type="Pfam" id="PF13715">
    <property type="entry name" value="CarbopepD_reg_2"/>
    <property type="match status" value="1"/>
</dbReference>
<evidence type="ECO:0000259" key="5">
    <source>
        <dbReference type="Pfam" id="PF07715"/>
    </source>
</evidence>
<dbReference type="Pfam" id="PF14905">
    <property type="entry name" value="OMP_b-brl_3"/>
    <property type="match status" value="1"/>
</dbReference>